<feature type="transmembrane region" description="Helical" evidence="1">
    <location>
        <begin position="297"/>
        <end position="317"/>
    </location>
</feature>
<evidence type="ECO:0000256" key="1">
    <source>
        <dbReference type="SAM" id="Phobius"/>
    </source>
</evidence>
<reference evidence="3 4" key="1">
    <citation type="submission" date="2020-11" db="EMBL/GenBank/DDBJ databases">
        <title>A novel isolate from a Black sea contaminated sediment with potential to produce alkanes: Plantactinospora alkalitolerans sp. nov.</title>
        <authorList>
            <person name="Carro L."/>
            <person name="Veyisoglu A."/>
            <person name="Guven K."/>
            <person name="Schumann P."/>
            <person name="Klenk H.-P."/>
            <person name="Sahin N."/>
        </authorList>
    </citation>
    <scope>NUCLEOTIDE SEQUENCE [LARGE SCALE GENOMIC DNA]</scope>
    <source>
        <strain evidence="3 4">S1510</strain>
    </source>
</reference>
<comment type="caution">
    <text evidence="3">The sequence shown here is derived from an EMBL/GenBank/DDBJ whole genome shotgun (WGS) entry which is preliminary data.</text>
</comment>
<keyword evidence="1" id="KW-1133">Transmembrane helix</keyword>
<dbReference type="EMBL" id="JADPUN010000205">
    <property type="protein sequence ID" value="MBF9131695.1"/>
    <property type="molecule type" value="Genomic_DNA"/>
</dbReference>
<proteinExistence type="predicted"/>
<accession>A0ABS0GZS7</accession>
<evidence type="ECO:0000313" key="3">
    <source>
        <dbReference type="EMBL" id="MBF9131695.1"/>
    </source>
</evidence>
<name>A0ABS0GZS7_9ACTN</name>
<keyword evidence="2" id="KW-0732">Signal</keyword>
<evidence type="ECO:0000313" key="4">
    <source>
        <dbReference type="Proteomes" id="UP000638560"/>
    </source>
</evidence>
<dbReference type="Proteomes" id="UP000638560">
    <property type="component" value="Unassembled WGS sequence"/>
</dbReference>
<sequence>MLLTSVAVLALGASAAPTAAGRPMPGERDSGGSGIGLQLLEIPVARAQDPRANAYIVDHLEPGTSIQRRVEVRNTSDERHKVELYAGAASVEKNIFTAADGRGGNELSDWVTLDSDRVELAPGARKRVQVTVAVPGTASAGERYAAVWAQVTSPARDGGVTQVHRVGVRMYLDIGMGGEPPTDFRIDQMAVGSGSGSWPVVTAWVHNTGRRALDMDGTLHLANDSETVRAGPFRVTTGVTILPGQRGQVSTTVDQPLAAGTWTAQLILSSGTVRRTAEAELVLPGVAQKAKSAGPGLLLFVPGAAVALLLIAGLLGWRLRRARLRR</sequence>
<evidence type="ECO:0000256" key="2">
    <source>
        <dbReference type="SAM" id="SignalP"/>
    </source>
</evidence>
<protein>
    <recommendedName>
        <fullName evidence="5">Peptidase</fullName>
    </recommendedName>
</protein>
<organism evidence="3 4">
    <name type="scientific">Plantactinospora alkalitolerans</name>
    <dbReference type="NCBI Taxonomy" id="2789879"/>
    <lineage>
        <taxon>Bacteria</taxon>
        <taxon>Bacillati</taxon>
        <taxon>Actinomycetota</taxon>
        <taxon>Actinomycetes</taxon>
        <taxon>Micromonosporales</taxon>
        <taxon>Micromonosporaceae</taxon>
        <taxon>Plantactinospora</taxon>
    </lineage>
</organism>
<keyword evidence="1" id="KW-0812">Transmembrane</keyword>
<dbReference type="RefSeq" id="WP_196203232.1">
    <property type="nucleotide sequence ID" value="NZ_JADPUN010000205.1"/>
</dbReference>
<keyword evidence="4" id="KW-1185">Reference proteome</keyword>
<feature type="signal peptide" evidence="2">
    <location>
        <begin position="1"/>
        <end position="19"/>
    </location>
</feature>
<keyword evidence="1" id="KW-0472">Membrane</keyword>
<dbReference type="Gene3D" id="2.60.40.10">
    <property type="entry name" value="Immunoglobulins"/>
    <property type="match status" value="1"/>
</dbReference>
<gene>
    <name evidence="3" type="ORF">I0C86_22400</name>
</gene>
<dbReference type="InterPro" id="IPR013783">
    <property type="entry name" value="Ig-like_fold"/>
</dbReference>
<feature type="chain" id="PRO_5045990893" description="Peptidase" evidence="2">
    <location>
        <begin position="20"/>
        <end position="326"/>
    </location>
</feature>
<evidence type="ECO:0008006" key="5">
    <source>
        <dbReference type="Google" id="ProtNLM"/>
    </source>
</evidence>